<evidence type="ECO:0000256" key="1">
    <source>
        <dbReference type="ARBA" id="ARBA00009437"/>
    </source>
</evidence>
<keyword evidence="7" id="KW-1185">Reference proteome</keyword>
<dbReference type="InterPro" id="IPR050950">
    <property type="entry name" value="HTH-type_LysR_regulators"/>
</dbReference>
<dbReference type="Gene3D" id="1.10.10.10">
    <property type="entry name" value="Winged helix-like DNA-binding domain superfamily/Winged helix DNA-binding domain"/>
    <property type="match status" value="1"/>
</dbReference>
<dbReference type="Pfam" id="PF00126">
    <property type="entry name" value="HTH_1"/>
    <property type="match status" value="1"/>
</dbReference>
<keyword evidence="3" id="KW-0238">DNA-binding</keyword>
<comment type="similarity">
    <text evidence="1">Belongs to the LysR transcriptional regulatory family.</text>
</comment>
<dbReference type="InterPro" id="IPR036390">
    <property type="entry name" value="WH_DNA-bd_sf"/>
</dbReference>
<gene>
    <name evidence="6" type="ORF">SAMN04488128_107111</name>
</gene>
<dbReference type="PROSITE" id="PS50931">
    <property type="entry name" value="HTH_LYSR"/>
    <property type="match status" value="1"/>
</dbReference>
<sequence length="296" mass="33213">MELRQLAYFVKAAETSHFTGAAAAMYITQSTLSQQIKGLETELGMPLFDRVGKHVQLTEAGSVFLLHARQILLDVEKGKQAIEDLQNLLTGDLRIGATYAFTSLLLPALSAFSGKYPGLRIFVDYGNTEELERKLRSSQLDFILAFHQLTPGKEFESQELFTSKIVMAVSKKHPMAQLKEINLKNLDGMELILASKGFSSRDFLSEVLEKHKVYPAVKIELNDVHALLSMLEGGHWVTLLNERALNGWRNLVAVPIAGKALLRKAYILWQKGTYRKKAADLFVKELLKGIEKQKQP</sequence>
<dbReference type="PANTHER" id="PTHR30419">
    <property type="entry name" value="HTH-TYPE TRANSCRIPTIONAL REGULATOR YBHD"/>
    <property type="match status" value="1"/>
</dbReference>
<feature type="domain" description="HTH lysR-type" evidence="5">
    <location>
        <begin position="1"/>
        <end position="58"/>
    </location>
</feature>
<dbReference type="EMBL" id="FUWZ01000007">
    <property type="protein sequence ID" value="SKA45818.1"/>
    <property type="molecule type" value="Genomic_DNA"/>
</dbReference>
<evidence type="ECO:0000259" key="5">
    <source>
        <dbReference type="PROSITE" id="PS50931"/>
    </source>
</evidence>
<dbReference type="SUPFAM" id="SSF46785">
    <property type="entry name" value="Winged helix' DNA-binding domain"/>
    <property type="match status" value="1"/>
</dbReference>
<dbReference type="InterPro" id="IPR005119">
    <property type="entry name" value="LysR_subst-bd"/>
</dbReference>
<keyword evidence="4" id="KW-0804">Transcription</keyword>
<reference evidence="7" key="1">
    <citation type="submission" date="2017-02" db="EMBL/GenBank/DDBJ databases">
        <authorList>
            <person name="Varghese N."/>
            <person name="Submissions S."/>
        </authorList>
    </citation>
    <scope>NUCLEOTIDE SEQUENCE [LARGE SCALE GENOMIC DNA]</scope>
    <source>
        <strain evidence="7">DSM 22224</strain>
    </source>
</reference>
<dbReference type="Proteomes" id="UP000190367">
    <property type="component" value="Unassembled WGS sequence"/>
</dbReference>
<dbReference type="GO" id="GO:0003677">
    <property type="term" value="F:DNA binding"/>
    <property type="evidence" value="ECO:0007669"/>
    <property type="project" value="UniProtKB-KW"/>
</dbReference>
<evidence type="ECO:0000256" key="3">
    <source>
        <dbReference type="ARBA" id="ARBA00023125"/>
    </source>
</evidence>
<dbReference type="Gene3D" id="3.40.190.290">
    <property type="match status" value="1"/>
</dbReference>
<dbReference type="AlphaFoldDB" id="A0A1T4U016"/>
<evidence type="ECO:0000313" key="6">
    <source>
        <dbReference type="EMBL" id="SKA45818.1"/>
    </source>
</evidence>
<evidence type="ECO:0000313" key="7">
    <source>
        <dbReference type="Proteomes" id="UP000190367"/>
    </source>
</evidence>
<dbReference type="GO" id="GO:0005829">
    <property type="term" value="C:cytosol"/>
    <property type="evidence" value="ECO:0007669"/>
    <property type="project" value="TreeGrafter"/>
</dbReference>
<dbReference type="STRING" id="634771.SAMN04488128_107111"/>
<accession>A0A1T4U016</accession>
<dbReference type="RefSeq" id="WP_078672940.1">
    <property type="nucleotide sequence ID" value="NZ_FUWZ01000007.1"/>
</dbReference>
<dbReference type="InterPro" id="IPR000847">
    <property type="entry name" value="LysR_HTH_N"/>
</dbReference>
<dbReference type="Pfam" id="PF03466">
    <property type="entry name" value="LysR_substrate"/>
    <property type="match status" value="1"/>
</dbReference>
<dbReference type="InterPro" id="IPR036388">
    <property type="entry name" value="WH-like_DNA-bd_sf"/>
</dbReference>
<dbReference type="SUPFAM" id="SSF53850">
    <property type="entry name" value="Periplasmic binding protein-like II"/>
    <property type="match status" value="1"/>
</dbReference>
<keyword evidence="2" id="KW-0805">Transcription regulation</keyword>
<dbReference type="FunFam" id="1.10.10.10:FF:000001">
    <property type="entry name" value="LysR family transcriptional regulator"/>
    <property type="match status" value="1"/>
</dbReference>
<organism evidence="6 7">
    <name type="scientific">Chitinophaga eiseniae</name>
    <dbReference type="NCBI Taxonomy" id="634771"/>
    <lineage>
        <taxon>Bacteria</taxon>
        <taxon>Pseudomonadati</taxon>
        <taxon>Bacteroidota</taxon>
        <taxon>Chitinophagia</taxon>
        <taxon>Chitinophagales</taxon>
        <taxon>Chitinophagaceae</taxon>
        <taxon>Chitinophaga</taxon>
    </lineage>
</organism>
<dbReference type="GO" id="GO:0003700">
    <property type="term" value="F:DNA-binding transcription factor activity"/>
    <property type="evidence" value="ECO:0007669"/>
    <property type="project" value="InterPro"/>
</dbReference>
<dbReference type="CDD" id="cd05466">
    <property type="entry name" value="PBP2_LTTR_substrate"/>
    <property type="match status" value="1"/>
</dbReference>
<evidence type="ECO:0000256" key="2">
    <source>
        <dbReference type="ARBA" id="ARBA00023015"/>
    </source>
</evidence>
<dbReference type="OrthoDB" id="9803735at2"/>
<dbReference type="PRINTS" id="PR00039">
    <property type="entry name" value="HTHLYSR"/>
</dbReference>
<proteinExistence type="inferred from homology"/>
<name>A0A1T4U016_9BACT</name>
<protein>
    <submittedName>
        <fullName evidence="6">LysR family transcriptional regulator, cyn operon transcriptional activator</fullName>
    </submittedName>
</protein>
<evidence type="ECO:0000256" key="4">
    <source>
        <dbReference type="ARBA" id="ARBA00023163"/>
    </source>
</evidence>